<organism evidence="1 3">
    <name type="scientific">Halarchaeum rubridurum</name>
    <dbReference type="NCBI Taxonomy" id="489911"/>
    <lineage>
        <taxon>Archaea</taxon>
        <taxon>Methanobacteriati</taxon>
        <taxon>Methanobacteriota</taxon>
        <taxon>Stenosarchaea group</taxon>
        <taxon>Halobacteria</taxon>
        <taxon>Halobacteriales</taxon>
        <taxon>Halobacteriaceae</taxon>
    </lineage>
</organism>
<reference evidence="1" key="2">
    <citation type="submission" date="2020-09" db="EMBL/GenBank/DDBJ databases">
        <authorList>
            <person name="Sun Q."/>
            <person name="Ohkuma M."/>
        </authorList>
    </citation>
    <scope>NUCLEOTIDE SEQUENCE</scope>
    <source>
        <strain evidence="1">JCM 16108</strain>
    </source>
</reference>
<dbReference type="Proteomes" id="UP000765891">
    <property type="component" value="Unassembled WGS sequence"/>
</dbReference>
<reference evidence="1" key="1">
    <citation type="journal article" date="2014" name="Int. J. Syst. Evol. Microbiol.">
        <title>Complete genome sequence of Corynebacterium casei LMG S-19264T (=DSM 44701T), isolated from a smear-ripened cheese.</title>
        <authorList>
            <consortium name="US DOE Joint Genome Institute (JGI-PGF)"/>
            <person name="Walter F."/>
            <person name="Albersmeier A."/>
            <person name="Kalinowski J."/>
            <person name="Ruckert C."/>
        </authorList>
    </citation>
    <scope>NUCLEOTIDE SEQUENCE</scope>
    <source>
        <strain evidence="1">JCM 16108</strain>
    </source>
</reference>
<dbReference type="AlphaFoldDB" id="A0A830FYC3"/>
<evidence type="ECO:0000313" key="3">
    <source>
        <dbReference type="Proteomes" id="UP000614609"/>
    </source>
</evidence>
<dbReference type="EMBL" id="JAGGKO010000002">
    <property type="protein sequence ID" value="MBP1954758.1"/>
    <property type="molecule type" value="Genomic_DNA"/>
</dbReference>
<dbReference type="OrthoDB" id="225376at2157"/>
<gene>
    <name evidence="1" type="ORF">GCM10009017_07080</name>
    <name evidence="2" type="ORF">J2752_001670</name>
</gene>
<name>A0A830FYC3_9EURY</name>
<dbReference type="EMBL" id="BMOO01000002">
    <property type="protein sequence ID" value="GGM59545.1"/>
    <property type="molecule type" value="Genomic_DNA"/>
</dbReference>
<dbReference type="RefSeq" id="WP_188869934.1">
    <property type="nucleotide sequence ID" value="NZ_BMOO01000002.1"/>
</dbReference>
<keyword evidence="3" id="KW-1185">Reference proteome</keyword>
<evidence type="ECO:0000313" key="1">
    <source>
        <dbReference type="EMBL" id="GGM59545.1"/>
    </source>
</evidence>
<accession>A0A830FYC3</accession>
<sequence length="129" mass="14356">MTERLALPTGETVTPEDVFCYGGYPYRFRPLPGDEYAFALSPLYWGQSDMDVPFPDEAALAEQWEDSRGVLTTEEWRAWLADARDDERFGDDELDAIAAELGLDDDTDTGAASPDDDSLADRLRDVVGL</sequence>
<comment type="caution">
    <text evidence="1">The sequence shown here is derived from an EMBL/GenBank/DDBJ whole genome shotgun (WGS) entry which is preliminary data.</text>
</comment>
<reference evidence="2" key="3">
    <citation type="submission" date="2021-03" db="EMBL/GenBank/DDBJ databases">
        <title>Genomic Encyclopedia of Type Strains, Phase IV (KMG-IV): sequencing the most valuable type-strain genomes for metagenomic binning, comparative biology and taxonomic classification.</title>
        <authorList>
            <person name="Goeker M."/>
        </authorList>
    </citation>
    <scope>NUCLEOTIDE SEQUENCE</scope>
    <source>
        <strain evidence="2">DSM 22443</strain>
    </source>
</reference>
<evidence type="ECO:0000313" key="2">
    <source>
        <dbReference type="EMBL" id="MBP1954758.1"/>
    </source>
</evidence>
<dbReference type="Proteomes" id="UP000614609">
    <property type="component" value="Unassembled WGS sequence"/>
</dbReference>
<proteinExistence type="predicted"/>
<protein>
    <submittedName>
        <fullName evidence="1">Uncharacterized protein</fullName>
    </submittedName>
</protein>